<evidence type="ECO:0000256" key="2">
    <source>
        <dbReference type="ARBA" id="ARBA00022741"/>
    </source>
</evidence>
<dbReference type="GO" id="GO:0003924">
    <property type="term" value="F:GTPase activity"/>
    <property type="evidence" value="ECO:0007669"/>
    <property type="project" value="InterPro"/>
</dbReference>
<comment type="caution">
    <text evidence="6">The sequence shown here is derived from an EMBL/GenBank/DDBJ whole genome shotgun (WGS) entry which is preliminary data.</text>
</comment>
<evidence type="ECO:0000256" key="4">
    <source>
        <dbReference type="ARBA" id="ARBA00023288"/>
    </source>
</evidence>
<dbReference type="PROSITE" id="PS51419">
    <property type="entry name" value="RAB"/>
    <property type="match status" value="1"/>
</dbReference>
<dbReference type="OrthoDB" id="294380at2759"/>
<evidence type="ECO:0000256" key="5">
    <source>
        <dbReference type="ARBA" id="ARBA00046278"/>
    </source>
</evidence>
<evidence type="ECO:0000313" key="6">
    <source>
        <dbReference type="EMBL" id="OTF83361.1"/>
    </source>
</evidence>
<dbReference type="PANTHER" id="PTHR24070">
    <property type="entry name" value="RAS, DI-RAS, AND RHEB FAMILY MEMBERS OF SMALL GTPASE SUPERFAMILY"/>
    <property type="match status" value="1"/>
</dbReference>
<dbReference type="SMART" id="SM00175">
    <property type="entry name" value="RAB"/>
    <property type="match status" value="1"/>
</dbReference>
<keyword evidence="3" id="KW-0342">GTP-binding</keyword>
<dbReference type="Proteomes" id="UP000194236">
    <property type="component" value="Unassembled WGS sequence"/>
</dbReference>
<protein>
    <submittedName>
        <fullName evidence="6">RAS-like protein</fullName>
    </submittedName>
</protein>
<reference evidence="6 7" key="1">
    <citation type="submission" date="2017-03" db="EMBL/GenBank/DDBJ databases">
        <title>Genome Survey of Euroglyphus maynei.</title>
        <authorList>
            <person name="Arlian L.G."/>
            <person name="Morgan M.S."/>
            <person name="Rider S.D."/>
        </authorList>
    </citation>
    <scope>NUCLEOTIDE SEQUENCE [LARGE SCALE GENOMIC DNA]</scope>
    <source>
        <strain evidence="6">Arlian Lab</strain>
        <tissue evidence="6">Whole body</tissue>
    </source>
</reference>
<dbReference type="InterPro" id="IPR020849">
    <property type="entry name" value="Small_GTPase_Ras-type"/>
</dbReference>
<accession>A0A1Y3BQX4</accession>
<evidence type="ECO:0000313" key="7">
    <source>
        <dbReference type="Proteomes" id="UP000194236"/>
    </source>
</evidence>
<dbReference type="GO" id="GO:0012505">
    <property type="term" value="C:endomembrane system"/>
    <property type="evidence" value="ECO:0007669"/>
    <property type="project" value="UniProtKB-SubCell"/>
</dbReference>
<dbReference type="GO" id="GO:0016020">
    <property type="term" value="C:membrane"/>
    <property type="evidence" value="ECO:0007669"/>
    <property type="project" value="InterPro"/>
</dbReference>
<sequence length="190" mass="22037">MSVQKIIIVGDKNVDKDSFKDKLMNLQRDSNVSTSNRFLSWTINQQQLKVEFKIVEPDELSAVRDSFYRSANGFICVFNVNDNQSLATVEKMRERILAVRSQTRIILVGIKSNDNESKKLRKVTKKDAKRTAKSWKAEYFETNVDGNQNIENCLNVLMKAIIENKHTRLVSGRTSLKNTLDRFKYYNCFN</sequence>
<dbReference type="AlphaFoldDB" id="A0A1Y3BQX4"/>
<dbReference type="Gene3D" id="3.40.50.300">
    <property type="entry name" value="P-loop containing nucleotide triphosphate hydrolases"/>
    <property type="match status" value="1"/>
</dbReference>
<dbReference type="PROSITE" id="PS51421">
    <property type="entry name" value="RAS"/>
    <property type="match status" value="1"/>
</dbReference>
<dbReference type="SUPFAM" id="SSF52540">
    <property type="entry name" value="P-loop containing nucleoside triphosphate hydrolases"/>
    <property type="match status" value="1"/>
</dbReference>
<dbReference type="Pfam" id="PF00071">
    <property type="entry name" value="Ras"/>
    <property type="match status" value="1"/>
</dbReference>
<proteinExistence type="predicted"/>
<keyword evidence="4" id="KW-0449">Lipoprotein</keyword>
<keyword evidence="2" id="KW-0547">Nucleotide-binding</keyword>
<evidence type="ECO:0000256" key="3">
    <source>
        <dbReference type="ARBA" id="ARBA00023134"/>
    </source>
</evidence>
<keyword evidence="7" id="KW-1185">Reference proteome</keyword>
<gene>
    <name evidence="6" type="ORF">BLA29_006730</name>
</gene>
<dbReference type="GO" id="GO:0005525">
    <property type="term" value="F:GTP binding"/>
    <property type="evidence" value="ECO:0007669"/>
    <property type="project" value="UniProtKB-KW"/>
</dbReference>
<keyword evidence="1" id="KW-0488">Methylation</keyword>
<dbReference type="PRINTS" id="PR00449">
    <property type="entry name" value="RASTRNSFRMNG"/>
</dbReference>
<evidence type="ECO:0000256" key="1">
    <source>
        <dbReference type="ARBA" id="ARBA00022481"/>
    </source>
</evidence>
<dbReference type="GO" id="GO:0007165">
    <property type="term" value="P:signal transduction"/>
    <property type="evidence" value="ECO:0007669"/>
    <property type="project" value="InterPro"/>
</dbReference>
<dbReference type="SMART" id="SM00173">
    <property type="entry name" value="RAS"/>
    <property type="match status" value="1"/>
</dbReference>
<dbReference type="InterPro" id="IPR001806">
    <property type="entry name" value="Small_GTPase"/>
</dbReference>
<organism evidence="6 7">
    <name type="scientific">Euroglyphus maynei</name>
    <name type="common">Mayne's house dust mite</name>
    <dbReference type="NCBI Taxonomy" id="6958"/>
    <lineage>
        <taxon>Eukaryota</taxon>
        <taxon>Metazoa</taxon>
        <taxon>Ecdysozoa</taxon>
        <taxon>Arthropoda</taxon>
        <taxon>Chelicerata</taxon>
        <taxon>Arachnida</taxon>
        <taxon>Acari</taxon>
        <taxon>Acariformes</taxon>
        <taxon>Sarcoptiformes</taxon>
        <taxon>Astigmata</taxon>
        <taxon>Psoroptidia</taxon>
        <taxon>Analgoidea</taxon>
        <taxon>Pyroglyphidae</taxon>
        <taxon>Pyroglyphinae</taxon>
        <taxon>Euroglyphus</taxon>
    </lineage>
</organism>
<name>A0A1Y3BQX4_EURMA</name>
<comment type="subcellular location">
    <subcellularLocation>
        <location evidence="5">Endomembrane system</location>
        <topology evidence="5">Lipid-anchor</topology>
        <orientation evidence="5">Cytoplasmic side</orientation>
    </subcellularLocation>
</comment>
<dbReference type="InterPro" id="IPR027417">
    <property type="entry name" value="P-loop_NTPase"/>
</dbReference>
<dbReference type="EMBL" id="MUJZ01004054">
    <property type="protein sequence ID" value="OTF83361.1"/>
    <property type="molecule type" value="Genomic_DNA"/>
</dbReference>